<evidence type="ECO:0000313" key="11">
    <source>
        <dbReference type="EMBL" id="MBE6420849.1"/>
    </source>
</evidence>
<evidence type="ECO:0000256" key="2">
    <source>
        <dbReference type="ARBA" id="ARBA00022448"/>
    </source>
</evidence>
<dbReference type="PANTHER" id="PTHR23517:SF15">
    <property type="entry name" value="PROTON-DEPENDENT OLIGOPEPTIDE FAMILY TRANSPORT PROTEIN"/>
    <property type="match status" value="1"/>
</dbReference>
<feature type="transmembrane region" description="Helical" evidence="9">
    <location>
        <begin position="57"/>
        <end position="76"/>
    </location>
</feature>
<feature type="transmembrane region" description="Helical" evidence="9">
    <location>
        <begin position="398"/>
        <end position="417"/>
    </location>
</feature>
<dbReference type="GO" id="GO:0006857">
    <property type="term" value="P:oligopeptide transport"/>
    <property type="evidence" value="ECO:0007669"/>
    <property type="project" value="InterPro"/>
</dbReference>
<dbReference type="InterPro" id="IPR018456">
    <property type="entry name" value="PTR2_symporter_CS"/>
</dbReference>
<evidence type="ECO:0000256" key="8">
    <source>
        <dbReference type="RuleBase" id="RU003755"/>
    </source>
</evidence>
<dbReference type="AlphaFoldDB" id="A0A928HDV0"/>
<feature type="transmembrane region" description="Helical" evidence="9">
    <location>
        <begin position="242"/>
        <end position="259"/>
    </location>
</feature>
<dbReference type="CDD" id="cd17346">
    <property type="entry name" value="MFS_DtpA_like"/>
    <property type="match status" value="1"/>
</dbReference>
<dbReference type="Pfam" id="PF00854">
    <property type="entry name" value="PTR2"/>
    <property type="match status" value="2"/>
</dbReference>
<keyword evidence="6 9" id="KW-1133">Transmembrane helix</keyword>
<dbReference type="GO" id="GO:0005886">
    <property type="term" value="C:plasma membrane"/>
    <property type="evidence" value="ECO:0007669"/>
    <property type="project" value="UniProtKB-SubCell"/>
</dbReference>
<evidence type="ECO:0000256" key="6">
    <source>
        <dbReference type="ARBA" id="ARBA00022989"/>
    </source>
</evidence>
<feature type="transmembrane region" description="Helical" evidence="9">
    <location>
        <begin position="31"/>
        <end position="51"/>
    </location>
</feature>
<protein>
    <submittedName>
        <fullName evidence="11">Peptide MFS transporter</fullName>
    </submittedName>
</protein>
<feature type="transmembrane region" description="Helical" evidence="9">
    <location>
        <begin position="365"/>
        <end position="386"/>
    </location>
</feature>
<accession>A0A928HDV0</accession>
<dbReference type="PROSITE" id="PS01023">
    <property type="entry name" value="PTR2_2"/>
    <property type="match status" value="1"/>
</dbReference>
<feature type="transmembrane region" description="Helical" evidence="9">
    <location>
        <begin position="185"/>
        <end position="205"/>
    </location>
</feature>
<dbReference type="Proteomes" id="UP000725649">
    <property type="component" value="Unassembled WGS sequence"/>
</dbReference>
<organism evidence="11 12">
    <name type="scientific">Candidatus Avelusimicrobium gallicola</name>
    <dbReference type="NCBI Taxonomy" id="2562704"/>
    <lineage>
        <taxon>Bacteria</taxon>
        <taxon>Pseudomonadati</taxon>
        <taxon>Elusimicrobiota</taxon>
        <taxon>Elusimicrobia</taxon>
        <taxon>Elusimicrobiales</taxon>
        <taxon>Elusimicrobiaceae</taxon>
        <taxon>Candidatus Avelusimicrobium</taxon>
    </lineage>
</organism>
<evidence type="ECO:0000256" key="7">
    <source>
        <dbReference type="ARBA" id="ARBA00023136"/>
    </source>
</evidence>
<sequence>MTDTEVKHNVTKNGHPKGLYMLFMVEMWERFNYYGMRALLVYFMTSAVIGFSDPVAFKIYGWFTALVYLTPVLGGWIADNYIGKRHSITIGAILMALGQFVLASYGFVPARVALFAGLVLIILGNGFFKPNISSIVGELYEPNDSRRDAGFTIFYMGINVGAFIAPFITGYVGEVTATSPAWVQWRWGFMAAGIGMIIGLVWYLVEQKRFLGEIGLYPVSKHKTQAAIEEDKPLTAEDKDKIKAVVTFTFIAIFFFAFFEQAGSSLSRFAQTSVYLPTFQFPAWLGNFVLEIKASWFQSINPISVVILAPLFAKMWVKLGSKGKEPSIPLKFAMGVFLTGFGFLVLAIGSMFLTPEHQISMMWLVALYVIHTCGELCLSPVGLSMVTKLAPAKLMSMLMGVWLAASFFGNLMGGYFATLSAELKSMTTFFAIPACILMVFGLLVWLFSGKIKKWMHGVQ</sequence>
<proteinExistence type="inferred from homology"/>
<feature type="domain" description="Major facilitator superfamily (MFS) profile" evidence="10">
    <location>
        <begin position="1"/>
        <end position="452"/>
    </location>
</feature>
<feature type="transmembrane region" description="Helical" evidence="9">
    <location>
        <begin position="149"/>
        <end position="173"/>
    </location>
</feature>
<keyword evidence="7 9" id="KW-0472">Membrane</keyword>
<feature type="transmembrane region" description="Helical" evidence="9">
    <location>
        <begin position="112"/>
        <end position="128"/>
    </location>
</feature>
<reference evidence="11" key="1">
    <citation type="submission" date="2019-04" db="EMBL/GenBank/DDBJ databases">
        <title>Evolution of Biomass-Degrading Anaerobic Consortia Revealed by Metagenomics.</title>
        <authorList>
            <person name="Peng X."/>
        </authorList>
    </citation>
    <scope>NUCLEOTIDE SEQUENCE</scope>
    <source>
        <strain evidence="11">SIG66</strain>
    </source>
</reference>
<comment type="subcellular location">
    <subcellularLocation>
        <location evidence="1">Cell membrane</location>
        <topology evidence="1">Multi-pass membrane protein</topology>
    </subcellularLocation>
    <subcellularLocation>
        <location evidence="8">Membrane</location>
        <topology evidence="8">Multi-pass membrane protein</topology>
    </subcellularLocation>
</comment>
<dbReference type="InterPro" id="IPR005279">
    <property type="entry name" value="Dipep/tripep_permease"/>
</dbReference>
<feature type="transmembrane region" description="Helical" evidence="9">
    <location>
        <begin position="88"/>
        <end position="106"/>
    </location>
</feature>
<dbReference type="InterPro" id="IPR050171">
    <property type="entry name" value="MFS_Transporters"/>
</dbReference>
<dbReference type="GO" id="GO:1904680">
    <property type="term" value="F:peptide transmembrane transporter activity"/>
    <property type="evidence" value="ECO:0007669"/>
    <property type="project" value="InterPro"/>
</dbReference>
<keyword evidence="5" id="KW-0653">Protein transport</keyword>
<dbReference type="InterPro" id="IPR000109">
    <property type="entry name" value="POT_fam"/>
</dbReference>
<keyword evidence="5" id="KW-0571">Peptide transport</keyword>
<dbReference type="SUPFAM" id="SSF103473">
    <property type="entry name" value="MFS general substrate transporter"/>
    <property type="match status" value="1"/>
</dbReference>
<dbReference type="InterPro" id="IPR020846">
    <property type="entry name" value="MFS_dom"/>
</dbReference>
<evidence type="ECO:0000256" key="4">
    <source>
        <dbReference type="ARBA" id="ARBA00022692"/>
    </source>
</evidence>
<evidence type="ECO:0000256" key="5">
    <source>
        <dbReference type="ARBA" id="ARBA00022856"/>
    </source>
</evidence>
<feature type="transmembrane region" description="Helical" evidence="9">
    <location>
        <begin position="429"/>
        <end position="447"/>
    </location>
</feature>
<keyword evidence="3" id="KW-1003">Cell membrane</keyword>
<dbReference type="InterPro" id="IPR036259">
    <property type="entry name" value="MFS_trans_sf"/>
</dbReference>
<dbReference type="Gene3D" id="1.20.1250.20">
    <property type="entry name" value="MFS general substrate transporter like domains"/>
    <property type="match status" value="2"/>
</dbReference>
<evidence type="ECO:0000259" key="10">
    <source>
        <dbReference type="PROSITE" id="PS50850"/>
    </source>
</evidence>
<dbReference type="EMBL" id="SUVG01000002">
    <property type="protein sequence ID" value="MBE6420849.1"/>
    <property type="molecule type" value="Genomic_DNA"/>
</dbReference>
<dbReference type="PROSITE" id="PS50850">
    <property type="entry name" value="MFS"/>
    <property type="match status" value="1"/>
</dbReference>
<evidence type="ECO:0000313" key="12">
    <source>
        <dbReference type="Proteomes" id="UP000725649"/>
    </source>
</evidence>
<name>A0A928HDV0_9BACT</name>
<keyword evidence="4 8" id="KW-0812">Transmembrane</keyword>
<evidence type="ECO:0000256" key="9">
    <source>
        <dbReference type="SAM" id="Phobius"/>
    </source>
</evidence>
<dbReference type="PANTHER" id="PTHR23517">
    <property type="entry name" value="RESISTANCE PROTEIN MDTM, PUTATIVE-RELATED-RELATED"/>
    <property type="match status" value="1"/>
</dbReference>
<dbReference type="NCBIfam" id="TIGR00924">
    <property type="entry name" value="yjdL_sub1_fam"/>
    <property type="match status" value="2"/>
</dbReference>
<comment type="caution">
    <text evidence="11">The sequence shown here is derived from an EMBL/GenBank/DDBJ whole genome shotgun (WGS) entry which is preliminary data.</text>
</comment>
<feature type="transmembrane region" description="Helical" evidence="9">
    <location>
        <begin position="329"/>
        <end position="353"/>
    </location>
</feature>
<keyword evidence="2 8" id="KW-0813">Transport</keyword>
<evidence type="ECO:0000256" key="1">
    <source>
        <dbReference type="ARBA" id="ARBA00004651"/>
    </source>
</evidence>
<gene>
    <name evidence="11" type="ORF">E7027_01705</name>
</gene>
<evidence type="ECO:0000256" key="3">
    <source>
        <dbReference type="ARBA" id="ARBA00022475"/>
    </source>
</evidence>
<comment type="similarity">
    <text evidence="8">Belongs to the major facilitator superfamily. Proton-dependent oligopeptide transporter (POT/PTR) (TC 2.A.17) family.</text>
</comment>